<proteinExistence type="inferred from homology"/>
<evidence type="ECO:0000256" key="8">
    <source>
        <dbReference type="ARBA" id="ARBA00022977"/>
    </source>
</evidence>
<organism evidence="14 15">
    <name type="scientific">Acidovorax delafieldii</name>
    <name type="common">Pseudomonas delafieldii</name>
    <dbReference type="NCBI Taxonomy" id="47920"/>
    <lineage>
        <taxon>Bacteria</taxon>
        <taxon>Pseudomonadati</taxon>
        <taxon>Pseudomonadota</taxon>
        <taxon>Betaproteobacteria</taxon>
        <taxon>Burkholderiales</taxon>
        <taxon>Comamonadaceae</taxon>
        <taxon>Acidovorax</taxon>
    </lineage>
</organism>
<evidence type="ECO:0000256" key="5">
    <source>
        <dbReference type="ARBA" id="ARBA00022679"/>
    </source>
</evidence>
<evidence type="ECO:0000256" key="4">
    <source>
        <dbReference type="ARBA" id="ARBA00011738"/>
    </source>
</evidence>
<dbReference type="PANTHER" id="PTHR31528:SF1">
    <property type="entry name" value="4-AMINO-5-HYDROXYMETHYL-2-METHYLPYRIMIDINE PHOSPHATE SYNTHASE THI11-RELATED"/>
    <property type="match status" value="1"/>
</dbReference>
<evidence type="ECO:0000256" key="6">
    <source>
        <dbReference type="ARBA" id="ARBA00022723"/>
    </source>
</evidence>
<dbReference type="Proteomes" id="UP000321485">
    <property type="component" value="Unassembled WGS sequence"/>
</dbReference>
<comment type="catalytic activity">
    <reaction evidence="11">
        <text>N(6)-(pyridoxal phosphate)-L-lysyl-[4-amino-5-hydroxymethyl-2-methylpyrimidine phosphate synthase] + L-histidyl-[4-amino-5-hydroxymethyl-2-methylpyrimidine phosphate synthase] + 2 Fe(3+) + 4 H2O = L-lysyl-[4-amino-5-hydroxymethyl-2-methylpyrimidine phosphate synthase] + (2S)-2-amino-5-hydroxy-4-oxopentanoyl-[4-amino-5-hydroxymethyl-2-methylpyrimidine phosphate synthase] + 4-amino-2-methyl-5-(phosphooxymethyl)pyrimidine + 3-oxopropanoate + 2 Fe(2+) + 2 H(+)</text>
        <dbReference type="Rhea" id="RHEA:65756"/>
        <dbReference type="Rhea" id="RHEA-COMP:16892"/>
        <dbReference type="Rhea" id="RHEA-COMP:16893"/>
        <dbReference type="Rhea" id="RHEA-COMP:16894"/>
        <dbReference type="Rhea" id="RHEA-COMP:16895"/>
        <dbReference type="ChEBI" id="CHEBI:15377"/>
        <dbReference type="ChEBI" id="CHEBI:15378"/>
        <dbReference type="ChEBI" id="CHEBI:29033"/>
        <dbReference type="ChEBI" id="CHEBI:29034"/>
        <dbReference type="ChEBI" id="CHEBI:29969"/>
        <dbReference type="ChEBI" id="CHEBI:29979"/>
        <dbReference type="ChEBI" id="CHEBI:33190"/>
        <dbReference type="ChEBI" id="CHEBI:58354"/>
        <dbReference type="ChEBI" id="CHEBI:143915"/>
        <dbReference type="ChEBI" id="CHEBI:157692"/>
    </reaction>
    <physiologicalReaction direction="left-to-right" evidence="11">
        <dbReference type="Rhea" id="RHEA:65757"/>
    </physiologicalReaction>
</comment>
<dbReference type="GO" id="GO:0009228">
    <property type="term" value="P:thiamine biosynthetic process"/>
    <property type="evidence" value="ECO:0007669"/>
    <property type="project" value="UniProtKB-KW"/>
</dbReference>
<dbReference type="GeneID" id="51113394"/>
<comment type="similarity">
    <text evidence="3">Belongs to the NMT1/THI5 family.</text>
</comment>
<dbReference type="Pfam" id="PF09084">
    <property type="entry name" value="NMT1"/>
    <property type="match status" value="1"/>
</dbReference>
<protein>
    <recommendedName>
        <fullName evidence="10">Thiamine pyrimidine synthase</fullName>
    </recommendedName>
</protein>
<evidence type="ECO:0000256" key="11">
    <source>
        <dbReference type="ARBA" id="ARBA00048179"/>
    </source>
</evidence>
<dbReference type="RefSeq" id="WP_056747381.1">
    <property type="nucleotide sequence ID" value="NZ_VJWE01000018.1"/>
</dbReference>
<evidence type="ECO:0000313" key="15">
    <source>
        <dbReference type="Proteomes" id="UP000321485"/>
    </source>
</evidence>
<dbReference type="EMBL" id="VJWE01000018">
    <property type="protein sequence ID" value="TWG33284.1"/>
    <property type="molecule type" value="Genomic_DNA"/>
</dbReference>
<dbReference type="Gene3D" id="3.40.190.10">
    <property type="entry name" value="Periplasmic binding protein-like II"/>
    <property type="match status" value="2"/>
</dbReference>
<comment type="pathway">
    <text evidence="2">Cofactor biosynthesis; thiamine diphosphate biosynthesis.</text>
</comment>
<sequence length="342" mass="36567">MQRRSLIRATGAAALLSATPFVRAQGNLQKFKFNLGWKVEASGAGFLLAQQRGYYKDAGLDVTIDTGNGSASAISLVAGGAYDAASADLSTMIEFNTANPQSRLAAVAIQYDLNPNSVMVRKDGAIKKPADLAGKTILGQPFNASRKLFPAFAKAQGFDGSGVKWENVAPDIGDTRFVKGDFDAAAYFFFTGLLNLKARGLTPDQITVFRFSDYGLKSYGNGLIANAKSMQDNPDAMKAFVKATTRGWVDAIADPRAGAAAIKAREPLAHEEIEFERLQLIVDGTMKTAETRANGWGAATPTRLQATIDETVAAFGLKSSLAVADIWTDRFLPPAVDRKLKA</sequence>
<evidence type="ECO:0000256" key="10">
    <source>
        <dbReference type="ARBA" id="ARBA00033171"/>
    </source>
</evidence>
<dbReference type="SUPFAM" id="SSF53850">
    <property type="entry name" value="Periplasmic binding protein-like II"/>
    <property type="match status" value="1"/>
</dbReference>
<keyword evidence="5" id="KW-0808">Transferase</keyword>
<evidence type="ECO:0000313" key="14">
    <source>
        <dbReference type="EMBL" id="TWG33284.1"/>
    </source>
</evidence>
<evidence type="ECO:0000256" key="7">
    <source>
        <dbReference type="ARBA" id="ARBA00022898"/>
    </source>
</evidence>
<keyword evidence="6" id="KW-0479">Metal-binding</keyword>
<name>A0A561XB07_ACIDE</name>
<keyword evidence="8" id="KW-0784">Thiamine biosynthesis</keyword>
<feature type="chain" id="PRO_5022108788" description="Thiamine pyrimidine synthase" evidence="12">
    <location>
        <begin position="25"/>
        <end position="342"/>
    </location>
</feature>
<keyword evidence="12" id="KW-0732">Signal</keyword>
<evidence type="ECO:0000256" key="2">
    <source>
        <dbReference type="ARBA" id="ARBA00004948"/>
    </source>
</evidence>
<evidence type="ECO:0000259" key="13">
    <source>
        <dbReference type="Pfam" id="PF09084"/>
    </source>
</evidence>
<evidence type="ECO:0000256" key="12">
    <source>
        <dbReference type="SAM" id="SignalP"/>
    </source>
</evidence>
<dbReference type="InterPro" id="IPR027939">
    <property type="entry name" value="NMT1/THI5"/>
</dbReference>
<accession>A0A561XB07</accession>
<evidence type="ECO:0000256" key="1">
    <source>
        <dbReference type="ARBA" id="ARBA00003469"/>
    </source>
</evidence>
<dbReference type="PANTHER" id="PTHR31528">
    <property type="entry name" value="4-AMINO-5-HYDROXYMETHYL-2-METHYLPYRIMIDINE PHOSPHATE SYNTHASE THI11-RELATED"/>
    <property type="match status" value="1"/>
</dbReference>
<evidence type="ECO:0000256" key="9">
    <source>
        <dbReference type="ARBA" id="ARBA00023004"/>
    </source>
</evidence>
<comment type="function">
    <text evidence="1">Responsible for the formation of the pyrimidine heterocycle in the thiamine biosynthesis pathway. Catalyzes the formation of hydroxymethylpyrimidine phosphate (HMP-P) from histidine and pyridoxal phosphate (PLP). The protein uses PLP and the active site histidine to form HMP-P, generating an inactive enzyme. The enzyme can only undergo a single turnover, which suggests it is a suicide enzyme.</text>
</comment>
<comment type="caution">
    <text evidence="14">The sequence shown here is derived from an EMBL/GenBank/DDBJ whole genome shotgun (WGS) entry which is preliminary data.</text>
</comment>
<gene>
    <name evidence="14" type="ORF">ATF69_4361</name>
</gene>
<dbReference type="GO" id="GO:0016740">
    <property type="term" value="F:transferase activity"/>
    <property type="evidence" value="ECO:0007669"/>
    <property type="project" value="UniProtKB-KW"/>
</dbReference>
<keyword evidence="9" id="KW-0408">Iron</keyword>
<feature type="domain" description="SsuA/THI5-like" evidence="13">
    <location>
        <begin position="44"/>
        <end position="256"/>
    </location>
</feature>
<dbReference type="AlphaFoldDB" id="A0A561XB07"/>
<feature type="signal peptide" evidence="12">
    <location>
        <begin position="1"/>
        <end position="24"/>
    </location>
</feature>
<dbReference type="InterPro" id="IPR015168">
    <property type="entry name" value="SsuA/THI5"/>
</dbReference>
<keyword evidence="7" id="KW-0663">Pyridoxal phosphate</keyword>
<dbReference type="GO" id="GO:0046872">
    <property type="term" value="F:metal ion binding"/>
    <property type="evidence" value="ECO:0007669"/>
    <property type="project" value="UniProtKB-KW"/>
</dbReference>
<reference evidence="14 15" key="1">
    <citation type="journal article" date="2015" name="Stand. Genomic Sci.">
        <title>Genomic Encyclopedia of Bacterial and Archaeal Type Strains, Phase III: the genomes of soil and plant-associated and newly described type strains.</title>
        <authorList>
            <person name="Whitman W.B."/>
            <person name="Woyke T."/>
            <person name="Klenk H.P."/>
            <person name="Zhou Y."/>
            <person name="Lilburn T.G."/>
            <person name="Beck B.J."/>
            <person name="De Vos P."/>
            <person name="Vandamme P."/>
            <person name="Eisen J.A."/>
            <person name="Garrity G."/>
            <person name="Hugenholtz P."/>
            <person name="Kyrpides N.C."/>
        </authorList>
    </citation>
    <scope>NUCLEOTIDE SEQUENCE [LARGE SCALE GENOMIC DNA]</scope>
    <source>
        <strain evidence="14 15">DSM 64</strain>
    </source>
</reference>
<comment type="subunit">
    <text evidence="4">Homodimer.</text>
</comment>
<evidence type="ECO:0000256" key="3">
    <source>
        <dbReference type="ARBA" id="ARBA00009406"/>
    </source>
</evidence>